<proteinExistence type="inferred from homology"/>
<dbReference type="GO" id="GO:0016491">
    <property type="term" value="F:oxidoreductase activity"/>
    <property type="evidence" value="ECO:0007669"/>
    <property type="project" value="UniProtKB-KW"/>
</dbReference>
<organism evidence="5 6">
    <name type="scientific">Nitrospirillum amazonense</name>
    <dbReference type="NCBI Taxonomy" id="28077"/>
    <lineage>
        <taxon>Bacteria</taxon>
        <taxon>Pseudomonadati</taxon>
        <taxon>Pseudomonadota</taxon>
        <taxon>Alphaproteobacteria</taxon>
        <taxon>Rhodospirillales</taxon>
        <taxon>Azospirillaceae</taxon>
        <taxon>Nitrospirillum</taxon>
    </lineage>
</organism>
<gene>
    <name evidence="5" type="ORF">FBZ87_10718</name>
</gene>
<dbReference type="PANTHER" id="PTHR24321">
    <property type="entry name" value="DEHYDROGENASES, SHORT CHAIN"/>
    <property type="match status" value="1"/>
</dbReference>
<keyword evidence="3" id="KW-0520">NAD</keyword>
<evidence type="ECO:0000259" key="4">
    <source>
        <dbReference type="SMART" id="SM00822"/>
    </source>
</evidence>
<dbReference type="Gene3D" id="3.40.50.720">
    <property type="entry name" value="NAD(P)-binding Rossmann-like Domain"/>
    <property type="match status" value="1"/>
</dbReference>
<dbReference type="FunFam" id="3.40.50.720:FF:000084">
    <property type="entry name" value="Short-chain dehydrogenase reductase"/>
    <property type="match status" value="1"/>
</dbReference>
<dbReference type="PANTHER" id="PTHR24321:SF8">
    <property type="entry name" value="ESTRADIOL 17-BETA-DEHYDROGENASE 8-RELATED"/>
    <property type="match status" value="1"/>
</dbReference>
<dbReference type="Pfam" id="PF00106">
    <property type="entry name" value="adh_short"/>
    <property type="match status" value="1"/>
</dbReference>
<comment type="caution">
    <text evidence="5">The sequence shown here is derived from an EMBL/GenBank/DDBJ whole genome shotgun (WGS) entry which is preliminary data.</text>
</comment>
<dbReference type="CDD" id="cd05233">
    <property type="entry name" value="SDR_c"/>
    <property type="match status" value="1"/>
</dbReference>
<dbReference type="InterPro" id="IPR002347">
    <property type="entry name" value="SDR_fam"/>
</dbReference>
<dbReference type="InterPro" id="IPR057326">
    <property type="entry name" value="KR_dom"/>
</dbReference>
<dbReference type="SMART" id="SM00822">
    <property type="entry name" value="PKS_KR"/>
    <property type="match status" value="1"/>
</dbReference>
<evidence type="ECO:0000256" key="3">
    <source>
        <dbReference type="ARBA" id="ARBA00023027"/>
    </source>
</evidence>
<feature type="domain" description="Ketoreductase" evidence="4">
    <location>
        <begin position="17"/>
        <end position="202"/>
    </location>
</feature>
<evidence type="ECO:0000256" key="1">
    <source>
        <dbReference type="ARBA" id="ARBA00006484"/>
    </source>
</evidence>
<dbReference type="PRINTS" id="PR00081">
    <property type="entry name" value="GDHRDH"/>
</dbReference>
<dbReference type="Proteomes" id="UP000320516">
    <property type="component" value="Unassembled WGS sequence"/>
</dbReference>
<protein>
    <submittedName>
        <fullName evidence="5">3-hydroxybutyrate dehydrogenase</fullName>
    </submittedName>
</protein>
<dbReference type="InterPro" id="IPR036291">
    <property type="entry name" value="NAD(P)-bd_dom_sf"/>
</dbReference>
<accession>A0A560JMF3</accession>
<reference evidence="5 6" key="1">
    <citation type="submission" date="2019-06" db="EMBL/GenBank/DDBJ databases">
        <title>Genomic Encyclopedia of Type Strains, Phase IV (KMG-V): Genome sequencing to study the core and pangenomes of soil and plant-associated prokaryotes.</title>
        <authorList>
            <person name="Whitman W."/>
        </authorList>
    </citation>
    <scope>NUCLEOTIDE SEQUENCE [LARGE SCALE GENOMIC DNA]</scope>
    <source>
        <strain evidence="5 6">BR 12005</strain>
    </source>
</reference>
<name>A0A560JMF3_9PROT</name>
<evidence type="ECO:0000256" key="2">
    <source>
        <dbReference type="ARBA" id="ARBA00023002"/>
    </source>
</evidence>
<dbReference type="EMBL" id="VITV01000007">
    <property type="protein sequence ID" value="TWB70634.1"/>
    <property type="molecule type" value="Genomic_DNA"/>
</dbReference>
<sequence length="269" mass="27226">MLGRTMERALTGALAGKAALVTGGTRGLGLMLARTLADAGCAVAVIGRDPQAGASAFDHLQARGGPVCALSADVTDEQAMKAAAAEAEARLGPLDITVCAAGVSSPRAPIWTNSADTYRHCFDTNVLGVLNSLTATLPGMVARGGGKVIVIGGTYGHKGVAGFSVYAASKWALRGLVRSAALDAAPHGVTINMISPGGVDGERLRRLFRQSAAANGEPENAPLKRFTAGTALGRLVGEDDVAAAMLHLLGPGGRMMTGQDIVVDAGMVV</sequence>
<dbReference type="AlphaFoldDB" id="A0A560JMF3"/>
<comment type="similarity">
    <text evidence="1">Belongs to the short-chain dehydrogenases/reductases (SDR) family.</text>
</comment>
<keyword evidence="2" id="KW-0560">Oxidoreductase</keyword>
<evidence type="ECO:0000313" key="5">
    <source>
        <dbReference type="EMBL" id="TWB70634.1"/>
    </source>
</evidence>
<evidence type="ECO:0000313" key="6">
    <source>
        <dbReference type="Proteomes" id="UP000320516"/>
    </source>
</evidence>
<dbReference type="RefSeq" id="WP_145612190.1">
    <property type="nucleotide sequence ID" value="NZ_VITV01000007.1"/>
</dbReference>
<dbReference type="SUPFAM" id="SSF51735">
    <property type="entry name" value="NAD(P)-binding Rossmann-fold domains"/>
    <property type="match status" value="1"/>
</dbReference>